<dbReference type="GO" id="GO:0003700">
    <property type="term" value="F:DNA-binding transcription factor activity"/>
    <property type="evidence" value="ECO:0007669"/>
    <property type="project" value="TreeGrafter"/>
</dbReference>
<evidence type="ECO:0000256" key="3">
    <source>
        <dbReference type="SAM" id="MobiDB-lite"/>
    </source>
</evidence>
<gene>
    <name evidence="5" type="primary">slmA</name>
    <name evidence="5" type="ORF">AgrTiKerr27_00124</name>
</gene>
<dbReference type="Pfam" id="PF17918">
    <property type="entry name" value="TetR_C_15"/>
    <property type="match status" value="1"/>
</dbReference>
<feature type="domain" description="HTH tetR-type" evidence="4">
    <location>
        <begin position="11"/>
        <end position="71"/>
    </location>
</feature>
<evidence type="ECO:0000256" key="1">
    <source>
        <dbReference type="ARBA" id="ARBA00023125"/>
    </source>
</evidence>
<dbReference type="SUPFAM" id="SSF46689">
    <property type="entry name" value="Homeodomain-like"/>
    <property type="match status" value="1"/>
</dbReference>
<accession>A0A5B9T365</accession>
<dbReference type="InterPro" id="IPR009057">
    <property type="entry name" value="Homeodomain-like_sf"/>
</dbReference>
<dbReference type="OMA" id="HEAASHQ"/>
<organism evidence="5">
    <name type="scientific">Agrobacterium tumefaciens</name>
    <dbReference type="NCBI Taxonomy" id="358"/>
    <lineage>
        <taxon>Bacteria</taxon>
        <taxon>Pseudomonadati</taxon>
        <taxon>Pseudomonadota</taxon>
        <taxon>Alphaproteobacteria</taxon>
        <taxon>Hyphomicrobiales</taxon>
        <taxon>Rhizobiaceae</taxon>
        <taxon>Rhizobium/Agrobacterium group</taxon>
        <taxon>Agrobacterium</taxon>
        <taxon>Agrobacterium tumefaciens complex</taxon>
    </lineage>
</organism>
<keyword evidence="1 2" id="KW-0238">DNA-binding</keyword>
<dbReference type="PANTHER" id="PTHR30055">
    <property type="entry name" value="HTH-TYPE TRANSCRIPTIONAL REGULATOR RUTR"/>
    <property type="match status" value="1"/>
</dbReference>
<protein>
    <submittedName>
        <fullName evidence="5">Nucleoid occlusion factor SlmA</fullName>
    </submittedName>
</protein>
<dbReference type="PROSITE" id="PS50977">
    <property type="entry name" value="HTH_TETR_2"/>
    <property type="match status" value="1"/>
</dbReference>
<dbReference type="EMBL" id="MK439385">
    <property type="protein sequence ID" value="QEG97854.1"/>
    <property type="molecule type" value="Genomic_DNA"/>
</dbReference>
<name>A0A5B9T365_AGRTU</name>
<sequence length="262" mass="28453">MRKEPRQARSRATVEAIVQAGARILSDEGWAGFTTNRVAELAGVSIGSLYQYFPDKLALVDAIRQRHLDDSMAVMRSIRANGVPPAEFAAQLVQAVVAAHSVYPGLHRVLLDEAPSSEEYRNPNSAFEIEYLSYYAEAVATYRKRQPNPADHVAARVISDAIDGVIHNAARRGAIADPAMQTELARLITLYLGEPAKINPSTMRSRASVRLLGKPNNPHMSATKMKTTCPASPSALVPESPIGESTDVDARITIKAPETSPR</sequence>
<dbReference type="Gene3D" id="1.10.357.10">
    <property type="entry name" value="Tetracycline Repressor, domain 2"/>
    <property type="match status" value="1"/>
</dbReference>
<keyword evidence="5" id="KW-0614">Plasmid</keyword>
<dbReference type="AlphaFoldDB" id="A0A5B9T365"/>
<dbReference type="GO" id="GO:0000976">
    <property type="term" value="F:transcription cis-regulatory region binding"/>
    <property type="evidence" value="ECO:0007669"/>
    <property type="project" value="TreeGrafter"/>
</dbReference>
<evidence type="ECO:0000256" key="2">
    <source>
        <dbReference type="PROSITE-ProRule" id="PRU00335"/>
    </source>
</evidence>
<dbReference type="InterPro" id="IPR041669">
    <property type="entry name" value="TetR_C_15"/>
</dbReference>
<geneLocation type="plasmid" evidence="5">
    <name>pTiKerr27</name>
</geneLocation>
<evidence type="ECO:0000313" key="5">
    <source>
        <dbReference type="EMBL" id="QEG97854.1"/>
    </source>
</evidence>
<proteinExistence type="predicted"/>
<dbReference type="PRINTS" id="PR00455">
    <property type="entry name" value="HTHTETR"/>
</dbReference>
<reference evidence="5" key="1">
    <citation type="journal article" date="2019" name="Genome Biol. Evol.">
        <title>Complete Sequence of Succinamopine Ti-Plasmid pTiEU6 Reveals Its Evolutionary Relatedness with Nopaline-Type Ti-Plasmids.</title>
        <authorList>
            <person name="Shao S."/>
            <person name="van Heusden G.P.H."/>
            <person name="Hooykaas P.J.J."/>
        </authorList>
    </citation>
    <scope>NUCLEOTIDE SEQUENCE</scope>
    <source>
        <strain evidence="5">Kerr27</strain>
        <plasmid evidence="5">pTiKerr27</plasmid>
    </source>
</reference>
<evidence type="ECO:0000259" key="4">
    <source>
        <dbReference type="PROSITE" id="PS50977"/>
    </source>
</evidence>
<dbReference type="PANTHER" id="PTHR30055:SF226">
    <property type="entry name" value="HTH-TYPE TRANSCRIPTIONAL REGULATOR PKSA"/>
    <property type="match status" value="1"/>
</dbReference>
<dbReference type="InterPro" id="IPR050109">
    <property type="entry name" value="HTH-type_TetR-like_transc_reg"/>
</dbReference>
<feature type="region of interest" description="Disordered" evidence="3">
    <location>
        <begin position="226"/>
        <end position="262"/>
    </location>
</feature>
<feature type="DNA-binding region" description="H-T-H motif" evidence="2">
    <location>
        <begin position="34"/>
        <end position="53"/>
    </location>
</feature>
<dbReference type="InterPro" id="IPR001647">
    <property type="entry name" value="HTH_TetR"/>
</dbReference>
<dbReference type="Pfam" id="PF00440">
    <property type="entry name" value="TetR_N"/>
    <property type="match status" value="1"/>
</dbReference>